<name>A0A382JTV1_9ZZZZ</name>
<evidence type="ECO:0000313" key="1">
    <source>
        <dbReference type="EMBL" id="SVC14673.1"/>
    </source>
</evidence>
<gene>
    <name evidence="1" type="ORF">METZ01_LOCUS267527</name>
</gene>
<accession>A0A382JTV1</accession>
<reference evidence="1" key="1">
    <citation type="submission" date="2018-05" db="EMBL/GenBank/DDBJ databases">
        <authorList>
            <person name="Lanie J.A."/>
            <person name="Ng W.-L."/>
            <person name="Kazmierczak K.M."/>
            <person name="Andrzejewski T.M."/>
            <person name="Davidsen T.M."/>
            <person name="Wayne K.J."/>
            <person name="Tettelin H."/>
            <person name="Glass J.I."/>
            <person name="Rusch D."/>
            <person name="Podicherti R."/>
            <person name="Tsui H.-C.T."/>
            <person name="Winkler M.E."/>
        </authorList>
    </citation>
    <scope>NUCLEOTIDE SEQUENCE</scope>
</reference>
<dbReference type="EMBL" id="UINC01075967">
    <property type="protein sequence ID" value="SVC14673.1"/>
    <property type="molecule type" value="Genomic_DNA"/>
</dbReference>
<sequence>MKYSEFPYQRLTVESQKEAMDGWLSRFQGSESAQDQISVIEEVDNAIREYSSYQAIASLNFNRNIHDEDAKAE</sequence>
<dbReference type="Gene3D" id="1.10.1370.30">
    <property type="match status" value="1"/>
</dbReference>
<protein>
    <submittedName>
        <fullName evidence="1">Uncharacterized protein</fullName>
    </submittedName>
</protein>
<proteinExistence type="predicted"/>
<feature type="non-terminal residue" evidence="1">
    <location>
        <position position="73"/>
    </location>
</feature>
<dbReference type="AlphaFoldDB" id="A0A382JTV1"/>
<organism evidence="1">
    <name type="scientific">marine metagenome</name>
    <dbReference type="NCBI Taxonomy" id="408172"/>
    <lineage>
        <taxon>unclassified sequences</taxon>
        <taxon>metagenomes</taxon>
        <taxon>ecological metagenomes</taxon>
    </lineage>
</organism>